<dbReference type="Pfam" id="PF02653">
    <property type="entry name" value="BPD_transp_2"/>
    <property type="match status" value="1"/>
</dbReference>
<feature type="transmembrane region" description="Helical" evidence="9">
    <location>
        <begin position="133"/>
        <end position="156"/>
    </location>
</feature>
<evidence type="ECO:0000313" key="11">
    <source>
        <dbReference type="Proteomes" id="UP000249590"/>
    </source>
</evidence>
<comment type="subcellular location">
    <subcellularLocation>
        <location evidence="1">Cell membrane</location>
        <topology evidence="1">Multi-pass membrane protein</topology>
    </subcellularLocation>
</comment>
<sequence>MDYAAVIVLQVAYGVANLALIGLGLAIIFGMMRVINLAHGEFLMLGGYTVVVATNNGVNLWLAMLVLAPVVVGLIGVIVERVLIRFLYGRMIDTLLATWGLSLFLIGLVTTIFGPTTTTTVSPPVGALHIGAFFSSGYELFLIVITLVLFALVYAVMKFTKLGLLARGTMQRADMAAALGVSTSTIYMITFGLGSAVAGLAGALLAPITGVVPTIGAAYIAKAFITVISGGAAILAGTASAAALLGFINQVVTFITGPTVGEVALLVAAIILLRLLPTGITGRFFRRSL</sequence>
<evidence type="ECO:0000256" key="3">
    <source>
        <dbReference type="ARBA" id="ARBA00022475"/>
    </source>
</evidence>
<dbReference type="AlphaFoldDB" id="A0A8B2NUS7"/>
<dbReference type="PANTHER" id="PTHR11795">
    <property type="entry name" value="BRANCHED-CHAIN AMINO ACID TRANSPORT SYSTEM PERMEASE PROTEIN LIVH"/>
    <property type="match status" value="1"/>
</dbReference>
<dbReference type="InterPro" id="IPR001851">
    <property type="entry name" value="ABC_transp_permease"/>
</dbReference>
<comment type="caution">
    <text evidence="10">The sequence shown here is derived from an EMBL/GenBank/DDBJ whole genome shotgun (WGS) entry which is preliminary data.</text>
</comment>
<dbReference type="InterPro" id="IPR052157">
    <property type="entry name" value="BCAA_transport_permease"/>
</dbReference>
<feature type="transmembrane region" description="Helical" evidence="9">
    <location>
        <begin position="60"/>
        <end position="79"/>
    </location>
</feature>
<feature type="transmembrane region" description="Helical" evidence="9">
    <location>
        <begin position="91"/>
        <end position="113"/>
    </location>
</feature>
<reference evidence="10 11" key="1">
    <citation type="submission" date="2018-05" db="EMBL/GenBank/DDBJ databases">
        <title>Acuticoccus sediminis sp. nov., isolated from deep-sea sediment of Indian Ocean.</title>
        <authorList>
            <person name="Liu X."/>
            <person name="Lai Q."/>
            <person name="Du Y."/>
            <person name="Sun F."/>
            <person name="Zhang X."/>
            <person name="Wang S."/>
            <person name="Shao Z."/>
        </authorList>
    </citation>
    <scope>NUCLEOTIDE SEQUENCE [LARGE SCALE GENOMIC DNA]</scope>
    <source>
        <strain evidence="10 11">PTG4-2</strain>
    </source>
</reference>
<keyword evidence="4 9" id="KW-0812">Transmembrane</keyword>
<proteinExistence type="inferred from homology"/>
<feature type="transmembrane region" description="Helical" evidence="9">
    <location>
        <begin position="200"/>
        <end position="221"/>
    </location>
</feature>
<feature type="transmembrane region" description="Helical" evidence="9">
    <location>
        <begin position="263"/>
        <end position="285"/>
    </location>
</feature>
<dbReference type="GO" id="GO:0006865">
    <property type="term" value="P:amino acid transport"/>
    <property type="evidence" value="ECO:0007669"/>
    <property type="project" value="UniProtKB-KW"/>
</dbReference>
<keyword evidence="3" id="KW-1003">Cell membrane</keyword>
<feature type="transmembrane region" description="Helical" evidence="9">
    <location>
        <begin position="6"/>
        <end position="29"/>
    </location>
</feature>
<keyword evidence="11" id="KW-1185">Reference proteome</keyword>
<protein>
    <submittedName>
        <fullName evidence="10">Branched-chain amino acid ABC transporter permease</fullName>
    </submittedName>
</protein>
<evidence type="ECO:0000256" key="8">
    <source>
        <dbReference type="ARBA" id="ARBA00037998"/>
    </source>
</evidence>
<evidence type="ECO:0000256" key="1">
    <source>
        <dbReference type="ARBA" id="ARBA00004651"/>
    </source>
</evidence>
<dbReference type="CDD" id="cd06582">
    <property type="entry name" value="TM_PBP1_LivH_like"/>
    <property type="match status" value="1"/>
</dbReference>
<evidence type="ECO:0000256" key="6">
    <source>
        <dbReference type="ARBA" id="ARBA00022989"/>
    </source>
</evidence>
<keyword evidence="2" id="KW-0813">Transport</keyword>
<organism evidence="10 11">
    <name type="scientific">Acuticoccus sediminis</name>
    <dbReference type="NCBI Taxonomy" id="2184697"/>
    <lineage>
        <taxon>Bacteria</taxon>
        <taxon>Pseudomonadati</taxon>
        <taxon>Pseudomonadota</taxon>
        <taxon>Alphaproteobacteria</taxon>
        <taxon>Hyphomicrobiales</taxon>
        <taxon>Amorphaceae</taxon>
        <taxon>Acuticoccus</taxon>
    </lineage>
</organism>
<dbReference type="RefSeq" id="WP_111348617.1">
    <property type="nucleotide sequence ID" value="NZ_JAIWKD010000007.1"/>
</dbReference>
<evidence type="ECO:0000256" key="9">
    <source>
        <dbReference type="SAM" id="Phobius"/>
    </source>
</evidence>
<feature type="transmembrane region" description="Helical" evidence="9">
    <location>
        <begin position="233"/>
        <end position="257"/>
    </location>
</feature>
<dbReference type="GO" id="GO:0022857">
    <property type="term" value="F:transmembrane transporter activity"/>
    <property type="evidence" value="ECO:0007669"/>
    <property type="project" value="InterPro"/>
</dbReference>
<gene>
    <name evidence="10" type="ORF">DLJ53_20270</name>
</gene>
<keyword evidence="7 9" id="KW-0472">Membrane</keyword>
<comment type="similarity">
    <text evidence="8">Belongs to the binding-protein-dependent transport system permease family. LivHM subfamily.</text>
</comment>
<feature type="transmembrane region" description="Helical" evidence="9">
    <location>
        <begin position="176"/>
        <end position="194"/>
    </location>
</feature>
<keyword evidence="6 9" id="KW-1133">Transmembrane helix</keyword>
<dbReference type="Proteomes" id="UP000249590">
    <property type="component" value="Unassembled WGS sequence"/>
</dbReference>
<evidence type="ECO:0000313" key="10">
    <source>
        <dbReference type="EMBL" id="RAI00060.1"/>
    </source>
</evidence>
<evidence type="ECO:0000256" key="5">
    <source>
        <dbReference type="ARBA" id="ARBA00022970"/>
    </source>
</evidence>
<dbReference type="PANTHER" id="PTHR11795:SF447">
    <property type="entry name" value="ABC TRANSPORTER PERMEASE PROTEIN"/>
    <property type="match status" value="1"/>
</dbReference>
<accession>A0A8B2NUS7</accession>
<evidence type="ECO:0000256" key="2">
    <source>
        <dbReference type="ARBA" id="ARBA00022448"/>
    </source>
</evidence>
<name>A0A8B2NUS7_9HYPH</name>
<evidence type="ECO:0000256" key="7">
    <source>
        <dbReference type="ARBA" id="ARBA00023136"/>
    </source>
</evidence>
<dbReference type="EMBL" id="QHHQ01000004">
    <property type="protein sequence ID" value="RAI00060.1"/>
    <property type="molecule type" value="Genomic_DNA"/>
</dbReference>
<keyword evidence="5" id="KW-0029">Amino-acid transport</keyword>
<evidence type="ECO:0000256" key="4">
    <source>
        <dbReference type="ARBA" id="ARBA00022692"/>
    </source>
</evidence>
<dbReference type="GO" id="GO:0005886">
    <property type="term" value="C:plasma membrane"/>
    <property type="evidence" value="ECO:0007669"/>
    <property type="project" value="UniProtKB-SubCell"/>
</dbReference>
<dbReference type="OrthoDB" id="9807115at2"/>